<evidence type="ECO:0000313" key="1">
    <source>
        <dbReference type="EMBL" id="RHY43919.1"/>
    </source>
</evidence>
<protein>
    <submittedName>
        <fullName evidence="1">Uncharacterized protein</fullName>
    </submittedName>
</protein>
<dbReference type="EMBL" id="QUTB01007978">
    <property type="protein sequence ID" value="RHY43919.1"/>
    <property type="molecule type" value="Genomic_DNA"/>
</dbReference>
<dbReference type="VEuPathDB" id="FungiDB:H257_12433"/>
<accession>A0A3R6ZG27</accession>
<comment type="caution">
    <text evidence="1">The sequence shown here is derived from an EMBL/GenBank/DDBJ whole genome shotgun (WGS) entry which is preliminary data.</text>
</comment>
<dbReference type="AlphaFoldDB" id="A0A3R6ZG27"/>
<gene>
    <name evidence="1" type="ORF">DYB34_011459</name>
</gene>
<evidence type="ECO:0000313" key="2">
    <source>
        <dbReference type="Proteomes" id="UP000283543"/>
    </source>
</evidence>
<organism evidence="1 2">
    <name type="scientific">Aphanomyces astaci</name>
    <name type="common">Crayfish plague agent</name>
    <dbReference type="NCBI Taxonomy" id="112090"/>
    <lineage>
        <taxon>Eukaryota</taxon>
        <taxon>Sar</taxon>
        <taxon>Stramenopiles</taxon>
        <taxon>Oomycota</taxon>
        <taxon>Saprolegniomycetes</taxon>
        <taxon>Saprolegniales</taxon>
        <taxon>Verrucalvaceae</taxon>
        <taxon>Aphanomyces</taxon>
    </lineage>
</organism>
<name>A0A3R6ZG27_APHAT</name>
<proteinExistence type="predicted"/>
<sequence length="114" mass="13075">MVQSYAEYRDKKKRCTFCGVLFALPKAWGDVGTSFLQRMEDELQQREIHRVALLKNVVAHETTRDVVPKSNIQRRLAKQQQLPKQPDVEVFNHVMAATVGEDAFDPPAFDWSAT</sequence>
<reference evidence="1 2" key="1">
    <citation type="submission" date="2018-08" db="EMBL/GenBank/DDBJ databases">
        <title>Aphanomyces genome sequencing and annotation.</title>
        <authorList>
            <person name="Minardi D."/>
            <person name="Oidtmann B."/>
            <person name="Van Der Giezen M."/>
            <person name="Studholme D.J."/>
        </authorList>
    </citation>
    <scope>NUCLEOTIDE SEQUENCE [LARGE SCALE GENOMIC DNA]</scope>
    <source>
        <strain evidence="1 2">Si</strain>
    </source>
</reference>
<dbReference type="Proteomes" id="UP000283543">
    <property type="component" value="Unassembled WGS sequence"/>
</dbReference>